<dbReference type="Proteomes" id="UP000594480">
    <property type="component" value="Chromosome"/>
</dbReference>
<gene>
    <name evidence="3" type="ORF">IT882_03720</name>
</gene>
<reference evidence="3 4" key="1">
    <citation type="submission" date="2020-11" db="EMBL/GenBank/DDBJ databases">
        <title>Amino acid is mineralized and recycled by bacteria in oceanic microbiome.</title>
        <authorList>
            <person name="Zheng L.Y."/>
        </authorList>
    </citation>
    <scope>NUCLEOTIDE SEQUENCE [LARGE SCALE GENOMIC DNA]</scope>
    <source>
        <strain evidence="3 4">A32-1</strain>
    </source>
</reference>
<dbReference type="PANTHER" id="PTHR43000">
    <property type="entry name" value="DTDP-D-GLUCOSE 4,6-DEHYDRATASE-RELATED"/>
    <property type="match status" value="1"/>
</dbReference>
<name>A0A7S8MZG2_9MICO</name>
<dbReference type="EMBL" id="CP064760">
    <property type="protein sequence ID" value="QPE05205.1"/>
    <property type="molecule type" value="Genomic_DNA"/>
</dbReference>
<dbReference type="SUPFAM" id="SSF51735">
    <property type="entry name" value="NAD(P)-binding Rossmann-fold domains"/>
    <property type="match status" value="1"/>
</dbReference>
<dbReference type="Gene3D" id="3.90.25.10">
    <property type="entry name" value="UDP-galactose 4-epimerase, domain 1"/>
    <property type="match status" value="1"/>
</dbReference>
<dbReference type="RefSeq" id="WP_195693223.1">
    <property type="nucleotide sequence ID" value="NZ_CP064760.1"/>
</dbReference>
<dbReference type="PRINTS" id="PR01713">
    <property type="entry name" value="NUCEPIMERASE"/>
</dbReference>
<evidence type="ECO:0000256" key="1">
    <source>
        <dbReference type="ARBA" id="ARBA00007637"/>
    </source>
</evidence>
<sequence length="338" mass="37076">MRAVVTGAAGFIGSHLTQRLISDGHEVVGIDNLSDYYDPRLKKRNLSELVGKGFTLVRADLTQADLSSVLDGTDVVYHLAGQPGVRASWGESFDEYVNANVIATQRLLEEALRVRGIRIVYASSSSVYGDAESYPTNENVLPRPRSPYGVTKLAAEHLCRLYAANFGLETVSLRFFTVYGPRQRPDMAFGRFLQATLEDTEIVVYGSGEQIRDFTYVGDIVDALAAVGSGEVTPGTVYNVSGGGSHSINEVLELIADVTERTPRVRYTDVARGDVSRTKADVTSITTQFGWMPRIGLREGLTRHWEWVLSQAGHPRSRADLPSEELPPHLRTATIASE</sequence>
<dbReference type="InterPro" id="IPR020904">
    <property type="entry name" value="Sc_DH/Rdtase_CS"/>
</dbReference>
<evidence type="ECO:0000313" key="3">
    <source>
        <dbReference type="EMBL" id="QPE05205.1"/>
    </source>
</evidence>
<dbReference type="InterPro" id="IPR036291">
    <property type="entry name" value="NAD(P)-bd_dom_sf"/>
</dbReference>
<evidence type="ECO:0000259" key="2">
    <source>
        <dbReference type="Pfam" id="PF01370"/>
    </source>
</evidence>
<dbReference type="Gene3D" id="3.40.50.720">
    <property type="entry name" value="NAD(P)-binding Rossmann-like Domain"/>
    <property type="match status" value="1"/>
</dbReference>
<proteinExistence type="inferred from homology"/>
<dbReference type="InterPro" id="IPR001509">
    <property type="entry name" value="Epimerase_deHydtase"/>
</dbReference>
<keyword evidence="4" id="KW-1185">Reference proteome</keyword>
<dbReference type="KEGG" id="msf:IT882_03720"/>
<protein>
    <submittedName>
        <fullName evidence="3">GDP-mannose 4,6-dehydratase</fullName>
    </submittedName>
</protein>
<evidence type="ECO:0000313" key="4">
    <source>
        <dbReference type="Proteomes" id="UP000594480"/>
    </source>
</evidence>
<organism evidence="3 4">
    <name type="scientific">Microbacterium schleiferi</name>
    <dbReference type="NCBI Taxonomy" id="69362"/>
    <lineage>
        <taxon>Bacteria</taxon>
        <taxon>Bacillati</taxon>
        <taxon>Actinomycetota</taxon>
        <taxon>Actinomycetes</taxon>
        <taxon>Micrococcales</taxon>
        <taxon>Microbacteriaceae</taxon>
        <taxon>Microbacterium</taxon>
    </lineage>
</organism>
<comment type="similarity">
    <text evidence="1">Belongs to the NAD(P)-dependent epimerase/dehydratase family.</text>
</comment>
<accession>A0A7S8MZG2</accession>
<dbReference type="Pfam" id="PF01370">
    <property type="entry name" value="Epimerase"/>
    <property type="match status" value="1"/>
</dbReference>
<dbReference type="PROSITE" id="PS00061">
    <property type="entry name" value="ADH_SHORT"/>
    <property type="match status" value="1"/>
</dbReference>
<dbReference type="AlphaFoldDB" id="A0A7S8MZG2"/>
<feature type="domain" description="NAD-dependent epimerase/dehydratase" evidence="2">
    <location>
        <begin position="4"/>
        <end position="240"/>
    </location>
</feature>